<protein>
    <recommendedName>
        <fullName evidence="6">C3H1-type domain-containing protein</fullName>
    </recommendedName>
</protein>
<evidence type="ECO:0000256" key="5">
    <source>
        <dbReference type="SAM" id="MobiDB-lite"/>
    </source>
</evidence>
<dbReference type="PANTHER" id="PTHR14493">
    <property type="entry name" value="UNKEMPT FAMILY MEMBER"/>
    <property type="match status" value="1"/>
</dbReference>
<dbReference type="EMBL" id="HBNR01056846">
    <property type="protein sequence ID" value="CAE4623938.1"/>
    <property type="molecule type" value="Transcribed_RNA"/>
</dbReference>
<evidence type="ECO:0000256" key="1">
    <source>
        <dbReference type="ARBA" id="ARBA00022723"/>
    </source>
</evidence>
<dbReference type="AlphaFoldDB" id="A0A7S4V462"/>
<keyword evidence="1 4" id="KW-0479">Metal-binding</keyword>
<dbReference type="SMART" id="SM00356">
    <property type="entry name" value="ZnF_C3H1"/>
    <property type="match status" value="2"/>
</dbReference>
<evidence type="ECO:0000256" key="4">
    <source>
        <dbReference type="PROSITE-ProRule" id="PRU00723"/>
    </source>
</evidence>
<dbReference type="PANTHER" id="PTHR14493:SF50">
    <property type="entry name" value="RING FINGER PROTEIN UNKEMPT"/>
    <property type="match status" value="1"/>
</dbReference>
<proteinExistence type="predicted"/>
<evidence type="ECO:0000256" key="3">
    <source>
        <dbReference type="ARBA" id="ARBA00022833"/>
    </source>
</evidence>
<dbReference type="GO" id="GO:0008270">
    <property type="term" value="F:zinc ion binding"/>
    <property type="evidence" value="ECO:0007669"/>
    <property type="project" value="UniProtKB-KW"/>
</dbReference>
<feature type="zinc finger region" description="C3H1-type" evidence="4">
    <location>
        <begin position="55"/>
        <end position="82"/>
    </location>
</feature>
<dbReference type="PROSITE" id="PS50103">
    <property type="entry name" value="ZF_C3H1"/>
    <property type="match status" value="2"/>
</dbReference>
<organism evidence="7">
    <name type="scientific">Alexandrium monilatum</name>
    <dbReference type="NCBI Taxonomy" id="311494"/>
    <lineage>
        <taxon>Eukaryota</taxon>
        <taxon>Sar</taxon>
        <taxon>Alveolata</taxon>
        <taxon>Dinophyceae</taxon>
        <taxon>Gonyaulacales</taxon>
        <taxon>Pyrocystaceae</taxon>
        <taxon>Alexandrium</taxon>
    </lineage>
</organism>
<name>A0A7S4V462_9DINO</name>
<evidence type="ECO:0000259" key="6">
    <source>
        <dbReference type="PROSITE" id="PS50103"/>
    </source>
</evidence>
<gene>
    <name evidence="7" type="ORF">AMON00008_LOCUS39961</name>
</gene>
<feature type="region of interest" description="Disordered" evidence="5">
    <location>
        <begin position="192"/>
        <end position="257"/>
    </location>
</feature>
<keyword evidence="3 4" id="KW-0862">Zinc</keyword>
<accession>A0A7S4V462</accession>
<dbReference type="Gene3D" id="4.10.1000.10">
    <property type="entry name" value="Zinc finger, CCCH-type"/>
    <property type="match status" value="1"/>
</dbReference>
<dbReference type="InterPro" id="IPR045234">
    <property type="entry name" value="Unkempt-like"/>
</dbReference>
<feature type="domain" description="C3H1-type" evidence="6">
    <location>
        <begin position="55"/>
        <end position="82"/>
    </location>
</feature>
<reference evidence="7" key="1">
    <citation type="submission" date="2021-01" db="EMBL/GenBank/DDBJ databases">
        <authorList>
            <person name="Corre E."/>
            <person name="Pelletier E."/>
            <person name="Niang G."/>
            <person name="Scheremetjew M."/>
            <person name="Finn R."/>
            <person name="Kale V."/>
            <person name="Holt S."/>
            <person name="Cochrane G."/>
            <person name="Meng A."/>
            <person name="Brown T."/>
            <person name="Cohen L."/>
        </authorList>
    </citation>
    <scope>NUCLEOTIDE SEQUENCE</scope>
    <source>
        <strain evidence="7">CCMP3105</strain>
    </source>
</reference>
<feature type="zinc finger region" description="C3H1-type" evidence="4">
    <location>
        <begin position="16"/>
        <end position="44"/>
    </location>
</feature>
<sequence>MAMPTNFWRNEQMLNIFRTKPCQRLARDGVCRWRSQCQYSHCPEWPRRQPRKYVYSPEVCPHLRSGTGCRAGLNCPKAHSKEEVLFHPHFFKTSLCKEHAHHAVQRGSRNARGSKRHRCHRYYCPFAHGAEELRVSPLTEEQRESCVQALELFPSDDCCMACTRYWITPYSRVEERCTPVLDLEAHLPFPPWPQPPQSAAPQRALPAPPLWGLPATAPGPQQSQLQQEQWHEGVQDSKGLPEFQPPSPGKPVFLSSLGTGAREEESAEAWSDMMPAFIDLAEDGTASVAPLKLRASSVARQRELLGEVVYAML</sequence>
<evidence type="ECO:0000256" key="2">
    <source>
        <dbReference type="ARBA" id="ARBA00022771"/>
    </source>
</evidence>
<feature type="compositionally biased region" description="Low complexity" evidence="5">
    <location>
        <begin position="212"/>
        <end position="228"/>
    </location>
</feature>
<keyword evidence="2 4" id="KW-0863">Zinc-finger</keyword>
<evidence type="ECO:0000313" key="7">
    <source>
        <dbReference type="EMBL" id="CAE4623938.1"/>
    </source>
</evidence>
<feature type="domain" description="C3H1-type" evidence="6">
    <location>
        <begin position="16"/>
        <end position="44"/>
    </location>
</feature>
<dbReference type="InterPro" id="IPR000571">
    <property type="entry name" value="Znf_CCCH"/>
</dbReference>